<keyword evidence="14" id="KW-1133">Transmembrane helix</keyword>
<evidence type="ECO:0000256" key="9">
    <source>
        <dbReference type="ARBA" id="ARBA00022777"/>
    </source>
</evidence>
<keyword evidence="7 13" id="KW-0808">Transferase</keyword>
<sequence>MKTPWWFLHKTPLAWILIPVSWLYYLIGRVVYVFRKCGAYKSHRGVICVGNIMAGGVGKTPIVRQIANYLDAPVVMRGYKKSARTGNVGDEAAMLARDGLQVHVGDRKSNVILLDKQADAETPIVMDDGFQNPGIKKDISILVFDQGLGFGNGFLLPAGPLREPRRAVRRADAVIVIRSDCPRKRFNLPTDIPVFYATNKTISPYSENQKLFAFAGIGYPKKFFKSIKNVVGKKSFADHYQYTDEDLKKLFELADKKGARLITTEKDWVRIPPEMRDEIKYARLDTVIDDNFWNWLGEKVKCLG</sequence>
<dbReference type="PANTHER" id="PTHR42724">
    <property type="entry name" value="TETRAACYLDISACCHARIDE 4'-KINASE"/>
    <property type="match status" value="1"/>
</dbReference>
<keyword evidence="14" id="KW-0472">Membrane</keyword>
<dbReference type="GO" id="GO:0005524">
    <property type="term" value="F:ATP binding"/>
    <property type="evidence" value="ECO:0007669"/>
    <property type="project" value="UniProtKB-UniRule"/>
</dbReference>
<evidence type="ECO:0000256" key="5">
    <source>
        <dbReference type="ARBA" id="ARBA00022516"/>
    </source>
</evidence>
<comment type="catalytic activity">
    <reaction evidence="13">
        <text>a lipid A disaccharide + ATP = a lipid IVA + ADP + H(+)</text>
        <dbReference type="Rhea" id="RHEA:67840"/>
        <dbReference type="ChEBI" id="CHEBI:15378"/>
        <dbReference type="ChEBI" id="CHEBI:30616"/>
        <dbReference type="ChEBI" id="CHEBI:176343"/>
        <dbReference type="ChEBI" id="CHEBI:176425"/>
        <dbReference type="ChEBI" id="CHEBI:456216"/>
        <dbReference type="EC" id="2.7.1.130"/>
    </reaction>
</comment>
<keyword evidence="9 13" id="KW-0418">Kinase</keyword>
<comment type="pathway">
    <text evidence="2 13">Glycolipid biosynthesis; lipid IV(A) biosynthesis; lipid IV(A) from (3R)-3-hydroxytetradecanoyl-[acyl-carrier-protein] and UDP-N-acetyl-alpha-D-glucosamine: step 6/6.</text>
</comment>
<keyword evidence="8 13" id="KW-0547">Nucleotide-binding</keyword>
<dbReference type="PANTHER" id="PTHR42724:SF1">
    <property type="entry name" value="TETRAACYLDISACCHARIDE 4'-KINASE, MITOCHONDRIAL-RELATED"/>
    <property type="match status" value="1"/>
</dbReference>
<keyword evidence="6 13" id="KW-0441">Lipid A biosynthesis</keyword>
<evidence type="ECO:0000256" key="8">
    <source>
        <dbReference type="ARBA" id="ARBA00022741"/>
    </source>
</evidence>
<dbReference type="NCBIfam" id="TIGR00682">
    <property type="entry name" value="lpxK"/>
    <property type="match status" value="1"/>
</dbReference>
<proteinExistence type="inferred from homology"/>
<evidence type="ECO:0000256" key="10">
    <source>
        <dbReference type="ARBA" id="ARBA00022840"/>
    </source>
</evidence>
<comment type="function">
    <text evidence="1 13">Transfers the gamma-phosphate of ATP to the 4'-position of a tetraacyldisaccharide 1-phosphate intermediate (termed DS-1-P) to form tetraacyldisaccharide 1,4'-bis-phosphate (lipid IVA).</text>
</comment>
<evidence type="ECO:0000256" key="12">
    <source>
        <dbReference type="ARBA" id="ARBA00029757"/>
    </source>
</evidence>
<evidence type="ECO:0000256" key="2">
    <source>
        <dbReference type="ARBA" id="ARBA00004870"/>
    </source>
</evidence>
<dbReference type="GO" id="GO:0005886">
    <property type="term" value="C:plasma membrane"/>
    <property type="evidence" value="ECO:0007669"/>
    <property type="project" value="TreeGrafter"/>
</dbReference>
<dbReference type="InterPro" id="IPR003758">
    <property type="entry name" value="LpxK"/>
</dbReference>
<gene>
    <name evidence="13 15" type="primary">lpxK</name>
    <name evidence="15" type="ORF">IAC77_03420</name>
</gene>
<accession>A0A940DE49</accession>
<dbReference type="EMBL" id="JADINE010000042">
    <property type="protein sequence ID" value="MBO8407481.1"/>
    <property type="molecule type" value="Genomic_DNA"/>
</dbReference>
<dbReference type="AlphaFoldDB" id="A0A940DE49"/>
<evidence type="ECO:0000256" key="3">
    <source>
        <dbReference type="ARBA" id="ARBA00012071"/>
    </source>
</evidence>
<evidence type="ECO:0000256" key="4">
    <source>
        <dbReference type="ARBA" id="ARBA00016436"/>
    </source>
</evidence>
<organism evidence="15 16">
    <name type="scientific">Candidatus Enterousia excrementavium</name>
    <dbReference type="NCBI Taxonomy" id="2840789"/>
    <lineage>
        <taxon>Bacteria</taxon>
        <taxon>Pseudomonadati</taxon>
        <taxon>Pseudomonadota</taxon>
        <taxon>Alphaproteobacteria</taxon>
        <taxon>Candidatus Enterousia</taxon>
    </lineage>
</organism>
<evidence type="ECO:0000256" key="1">
    <source>
        <dbReference type="ARBA" id="ARBA00002274"/>
    </source>
</evidence>
<dbReference type="GO" id="GO:0009029">
    <property type="term" value="F:lipid-A 4'-kinase activity"/>
    <property type="evidence" value="ECO:0007669"/>
    <property type="project" value="UniProtKB-UniRule"/>
</dbReference>
<evidence type="ECO:0000313" key="15">
    <source>
        <dbReference type="EMBL" id="MBO8407481.1"/>
    </source>
</evidence>
<keyword evidence="11 13" id="KW-0443">Lipid metabolism</keyword>
<comment type="similarity">
    <text evidence="13">Belongs to the LpxK family.</text>
</comment>
<keyword evidence="14" id="KW-0812">Transmembrane</keyword>
<keyword evidence="5 13" id="KW-0444">Lipid biosynthesis</keyword>
<dbReference type="Pfam" id="PF02606">
    <property type="entry name" value="LpxK"/>
    <property type="match status" value="1"/>
</dbReference>
<feature type="transmembrane region" description="Helical" evidence="14">
    <location>
        <begin position="12"/>
        <end position="34"/>
    </location>
</feature>
<dbReference type="Proteomes" id="UP000721442">
    <property type="component" value="Unassembled WGS sequence"/>
</dbReference>
<comment type="caution">
    <text evidence="15">The sequence shown here is derived from an EMBL/GenBank/DDBJ whole genome shotgun (WGS) entry which is preliminary data.</text>
</comment>
<name>A0A940DE49_9PROT</name>
<dbReference type="HAMAP" id="MF_00409">
    <property type="entry name" value="LpxK"/>
    <property type="match status" value="1"/>
</dbReference>
<evidence type="ECO:0000256" key="11">
    <source>
        <dbReference type="ARBA" id="ARBA00023098"/>
    </source>
</evidence>
<reference evidence="15" key="2">
    <citation type="journal article" date="2021" name="PeerJ">
        <title>Extensive microbial diversity within the chicken gut microbiome revealed by metagenomics and culture.</title>
        <authorList>
            <person name="Gilroy R."/>
            <person name="Ravi A."/>
            <person name="Getino M."/>
            <person name="Pursley I."/>
            <person name="Horton D.L."/>
            <person name="Alikhan N.F."/>
            <person name="Baker D."/>
            <person name="Gharbi K."/>
            <person name="Hall N."/>
            <person name="Watson M."/>
            <person name="Adriaenssens E.M."/>
            <person name="Foster-Nyarko E."/>
            <person name="Jarju S."/>
            <person name="Secka A."/>
            <person name="Antonio M."/>
            <person name="Oren A."/>
            <person name="Chaudhuri R.R."/>
            <person name="La Ragione R."/>
            <person name="Hildebrand F."/>
            <person name="Pallen M.J."/>
        </authorList>
    </citation>
    <scope>NUCLEOTIDE SEQUENCE</scope>
    <source>
        <strain evidence="15">B1-16210</strain>
    </source>
</reference>
<protein>
    <recommendedName>
        <fullName evidence="4 13">Tetraacyldisaccharide 4'-kinase</fullName>
        <ecNumber evidence="3 13">2.7.1.130</ecNumber>
    </recommendedName>
    <alternativeName>
        <fullName evidence="12 13">Lipid A 4'-kinase</fullName>
    </alternativeName>
</protein>
<reference evidence="15" key="1">
    <citation type="submission" date="2020-10" db="EMBL/GenBank/DDBJ databases">
        <authorList>
            <person name="Gilroy R."/>
        </authorList>
    </citation>
    <scope>NUCLEOTIDE SEQUENCE</scope>
    <source>
        <strain evidence="15">B1-16210</strain>
    </source>
</reference>
<dbReference type="EC" id="2.7.1.130" evidence="3 13"/>
<keyword evidence="10 13" id="KW-0067">ATP-binding</keyword>
<evidence type="ECO:0000256" key="13">
    <source>
        <dbReference type="HAMAP-Rule" id="MF_00409"/>
    </source>
</evidence>
<feature type="binding site" evidence="13">
    <location>
        <begin position="53"/>
        <end position="60"/>
    </location>
    <ligand>
        <name>ATP</name>
        <dbReference type="ChEBI" id="CHEBI:30616"/>
    </ligand>
</feature>
<evidence type="ECO:0000256" key="6">
    <source>
        <dbReference type="ARBA" id="ARBA00022556"/>
    </source>
</evidence>
<dbReference type="GO" id="GO:0009245">
    <property type="term" value="P:lipid A biosynthetic process"/>
    <property type="evidence" value="ECO:0007669"/>
    <property type="project" value="UniProtKB-UniRule"/>
</dbReference>
<evidence type="ECO:0000256" key="7">
    <source>
        <dbReference type="ARBA" id="ARBA00022679"/>
    </source>
</evidence>
<dbReference type="GO" id="GO:0009244">
    <property type="term" value="P:lipopolysaccharide core region biosynthetic process"/>
    <property type="evidence" value="ECO:0007669"/>
    <property type="project" value="TreeGrafter"/>
</dbReference>
<evidence type="ECO:0000313" key="16">
    <source>
        <dbReference type="Proteomes" id="UP000721442"/>
    </source>
</evidence>
<evidence type="ECO:0000256" key="14">
    <source>
        <dbReference type="SAM" id="Phobius"/>
    </source>
</evidence>